<dbReference type="InterPro" id="IPR018076">
    <property type="entry name" value="T2SS_GspF_dom"/>
</dbReference>
<feature type="domain" description="Type II secretion system protein GspF" evidence="7">
    <location>
        <begin position="20"/>
        <end position="137"/>
    </location>
</feature>
<protein>
    <submittedName>
        <fullName evidence="8">Tight adherence protein B</fullName>
    </submittedName>
</protein>
<comment type="subcellular location">
    <subcellularLocation>
        <location evidence="1">Cell membrane</location>
        <topology evidence="1">Multi-pass membrane protein</topology>
    </subcellularLocation>
</comment>
<keyword evidence="5 6" id="KW-0472">Membrane</keyword>
<proteinExistence type="predicted"/>
<dbReference type="Proteomes" id="UP000293519">
    <property type="component" value="Unassembled WGS sequence"/>
</dbReference>
<feature type="transmembrane region" description="Helical" evidence="6">
    <location>
        <begin position="274"/>
        <end position="299"/>
    </location>
</feature>
<evidence type="ECO:0000313" key="8">
    <source>
        <dbReference type="EMBL" id="RZS53485.1"/>
    </source>
</evidence>
<evidence type="ECO:0000259" key="7">
    <source>
        <dbReference type="Pfam" id="PF00482"/>
    </source>
</evidence>
<evidence type="ECO:0000313" key="9">
    <source>
        <dbReference type="Proteomes" id="UP000293519"/>
    </source>
</evidence>
<dbReference type="Pfam" id="PF00482">
    <property type="entry name" value="T2SSF"/>
    <property type="match status" value="1"/>
</dbReference>
<name>A0A4Q7LG41_9MICO</name>
<dbReference type="PANTHER" id="PTHR35007">
    <property type="entry name" value="INTEGRAL MEMBRANE PROTEIN-RELATED"/>
    <property type="match status" value="1"/>
</dbReference>
<evidence type="ECO:0000256" key="6">
    <source>
        <dbReference type="SAM" id="Phobius"/>
    </source>
</evidence>
<comment type="caution">
    <text evidence="8">The sequence shown here is derived from an EMBL/GenBank/DDBJ whole genome shotgun (WGS) entry which is preliminary data.</text>
</comment>
<dbReference type="GO" id="GO:0005886">
    <property type="term" value="C:plasma membrane"/>
    <property type="evidence" value="ECO:0007669"/>
    <property type="project" value="UniProtKB-SubCell"/>
</dbReference>
<evidence type="ECO:0000256" key="1">
    <source>
        <dbReference type="ARBA" id="ARBA00004651"/>
    </source>
</evidence>
<sequence>MMRRTAEPAVDDDELPRTVHRLAVLLGAGLTPGSAWRHAAEAAPAGSHVRATAAHPAVVYDVPAAMASVTEPSTAWRALTCAWRVASIVGAPLSGVLRSFADALRDRRAAQREIAVALAAPRATARLVLWLPAAGIVLALIIGVDVVATVVNPIGLVSLGAGLALIVAGRRWTGRLLAEAAPPPPTAGLGHELLAVAAAGARPPEAALALVIAELETADCAPSEAERAELAGLVQLSRRAGAPLGDLARAEALEARVAARDAARRTAERLSVRLMLPLGVCILPAFLLIGVVPILLGIISSTLAG</sequence>
<feature type="transmembrane region" description="Helical" evidence="6">
    <location>
        <begin position="150"/>
        <end position="168"/>
    </location>
</feature>
<evidence type="ECO:0000256" key="2">
    <source>
        <dbReference type="ARBA" id="ARBA00022475"/>
    </source>
</evidence>
<dbReference type="EMBL" id="SGWW01000006">
    <property type="protein sequence ID" value="RZS53485.1"/>
    <property type="molecule type" value="Genomic_DNA"/>
</dbReference>
<accession>A0A4Q7LG41</accession>
<keyword evidence="4 6" id="KW-1133">Transmembrane helix</keyword>
<gene>
    <name evidence="8" type="ORF">EV141_2433</name>
</gene>
<keyword evidence="2" id="KW-1003">Cell membrane</keyword>
<evidence type="ECO:0000256" key="4">
    <source>
        <dbReference type="ARBA" id="ARBA00022989"/>
    </source>
</evidence>
<feature type="transmembrane region" description="Helical" evidence="6">
    <location>
        <begin position="127"/>
        <end position="144"/>
    </location>
</feature>
<dbReference type="PANTHER" id="PTHR35007:SF4">
    <property type="entry name" value="CONSERVED TRANSMEMBRANE PROTEIN-RELATED"/>
    <property type="match status" value="1"/>
</dbReference>
<keyword evidence="9" id="KW-1185">Reference proteome</keyword>
<keyword evidence="3 6" id="KW-0812">Transmembrane</keyword>
<reference evidence="8 9" key="1">
    <citation type="journal article" date="2015" name="Stand. Genomic Sci.">
        <title>Genomic Encyclopedia of Bacterial and Archaeal Type Strains, Phase III: the genomes of soil and plant-associated and newly described type strains.</title>
        <authorList>
            <person name="Whitman W.B."/>
            <person name="Woyke T."/>
            <person name="Klenk H.P."/>
            <person name="Zhou Y."/>
            <person name="Lilburn T.G."/>
            <person name="Beck B.J."/>
            <person name="De Vos P."/>
            <person name="Vandamme P."/>
            <person name="Eisen J.A."/>
            <person name="Garrity G."/>
            <person name="Hugenholtz P."/>
            <person name="Kyrpides N.C."/>
        </authorList>
    </citation>
    <scope>NUCLEOTIDE SEQUENCE [LARGE SCALE GENOMIC DNA]</scope>
    <source>
        <strain evidence="8 9">CV2</strain>
    </source>
</reference>
<evidence type="ECO:0000256" key="3">
    <source>
        <dbReference type="ARBA" id="ARBA00022692"/>
    </source>
</evidence>
<evidence type="ECO:0000256" key="5">
    <source>
        <dbReference type="ARBA" id="ARBA00023136"/>
    </source>
</evidence>
<organism evidence="8 9">
    <name type="scientific">Microcella putealis</name>
    <dbReference type="NCBI Taxonomy" id="337005"/>
    <lineage>
        <taxon>Bacteria</taxon>
        <taxon>Bacillati</taxon>
        <taxon>Actinomycetota</taxon>
        <taxon>Actinomycetes</taxon>
        <taxon>Micrococcales</taxon>
        <taxon>Microbacteriaceae</taxon>
        <taxon>Microcella</taxon>
    </lineage>
</organism>
<dbReference type="AlphaFoldDB" id="A0A4Q7LG41"/>